<gene>
    <name evidence="2" type="ORF">COT93_02340</name>
</gene>
<dbReference type="SMART" id="SM01325">
    <property type="entry name" value="DUF3160"/>
    <property type="match status" value="1"/>
</dbReference>
<feature type="transmembrane region" description="Helical" evidence="1">
    <location>
        <begin position="6"/>
        <end position="25"/>
    </location>
</feature>
<evidence type="ECO:0000313" key="2">
    <source>
        <dbReference type="EMBL" id="PIR95438.1"/>
    </source>
</evidence>
<keyword evidence="1" id="KW-0472">Membrane</keyword>
<comment type="caution">
    <text evidence="2">The sequence shown here is derived from an EMBL/GenBank/DDBJ whole genome shotgun (WGS) entry which is preliminary data.</text>
</comment>
<protein>
    <recommendedName>
        <fullName evidence="4">DUF3160 domain-containing protein</fullName>
    </recommendedName>
</protein>
<dbReference type="InterPro" id="IPR022601">
    <property type="entry name" value="DUF3160"/>
</dbReference>
<accession>A0A2H0V8N0</accession>
<proteinExistence type="predicted"/>
<keyword evidence="1" id="KW-0812">Transmembrane</keyword>
<organism evidence="2 3">
    <name type="scientific">Candidatus Falkowbacteria bacterium CG10_big_fil_rev_8_21_14_0_10_37_18</name>
    <dbReference type="NCBI Taxonomy" id="1974562"/>
    <lineage>
        <taxon>Bacteria</taxon>
        <taxon>Candidatus Falkowiibacteriota</taxon>
    </lineage>
</organism>
<evidence type="ECO:0008006" key="4">
    <source>
        <dbReference type="Google" id="ProtNLM"/>
    </source>
</evidence>
<dbReference type="Pfam" id="PF11369">
    <property type="entry name" value="DUF3160"/>
    <property type="match status" value="1"/>
</dbReference>
<keyword evidence="1" id="KW-1133">Transmembrane helix</keyword>
<sequence length="782" mass="88332">MSKKGLVPLILVAVALIAAISFLIYRDYKSSVAPKQSIQTNQTATSTVEATNEPTIGFTPSYQETATALSQVPNYQALKTKYNLNLSAAQEKYLDENRFLLVDYDQVPFFTPGYNFDQWLKDSDSMGGGAIYDRKPENAILVTPDTVLHAYHKYFELTLEELEQHELSQALGDFLTGLHTNLAKAVQNSQGEVKVRYQNLEAQIILGRILFENKSAAKPSYFNNQDEEEKYITDDKTIDSLANANKLLEKYSNDLTPEFISAIKADLSEIYAAENIGASPLFIQYDNQLRTDYTQFTPRSHYTKNSSLRAYFRAMMYLGRSSYLLHSDLGLADTNLLAKQMAVNDGLTTPLSSWKTITNITDFYVGQSDDLTYNDWKNFATSVLGTGLSDADLISQDNIAKLKNNFDQLKRPKILSDVIIDENMANRDKASLLNQSLSFRVFGQKFSFDASILNDLTAGQEKTEVHLPSTPSALFIPAVLGDLKAKKYVGDFLQQSSSFSLEEVNGFLTKLGEKKTAIKTVNESEWYNSLGSSWLYVLGSLTHDYGINYPLYMQSRLFLDKQIQSFLGSYAELKHDTLLYAKQSYAELGAGGFDETIPPVVKGFVEPNLEFWNRFTKLVNRTESLFESNNLFNNHSARERLNQFKKIVTLYTKIAEQELKNQTISDEDYETLRTSKLTFMAQPFAAVDPTETSGQTALIADIHTDALKNQILYEATAKPYLMLAIVGNENSPRVVAGLTYNHYELTDPIGQRLTDENWRHRVYNDNSLLPAKNFWYNSLLIK</sequence>
<evidence type="ECO:0000313" key="3">
    <source>
        <dbReference type="Proteomes" id="UP000229972"/>
    </source>
</evidence>
<name>A0A2H0V8N0_9BACT</name>
<dbReference type="Proteomes" id="UP000229972">
    <property type="component" value="Unassembled WGS sequence"/>
</dbReference>
<evidence type="ECO:0000256" key="1">
    <source>
        <dbReference type="SAM" id="Phobius"/>
    </source>
</evidence>
<reference evidence="3" key="1">
    <citation type="submission" date="2017-09" db="EMBL/GenBank/DDBJ databases">
        <title>Depth-based differentiation of microbial function through sediment-hosted aquifers and enrichment of novel symbionts in the deep terrestrial subsurface.</title>
        <authorList>
            <person name="Probst A.J."/>
            <person name="Ladd B."/>
            <person name="Jarett J.K."/>
            <person name="Geller-Mcgrath D.E."/>
            <person name="Sieber C.M.K."/>
            <person name="Emerson J.B."/>
            <person name="Anantharaman K."/>
            <person name="Thomas B.C."/>
            <person name="Malmstrom R."/>
            <person name="Stieglmeier M."/>
            <person name="Klingl A."/>
            <person name="Woyke T."/>
            <person name="Ryan C.M."/>
            <person name="Banfield J.F."/>
        </authorList>
    </citation>
    <scope>NUCLEOTIDE SEQUENCE [LARGE SCALE GENOMIC DNA]</scope>
</reference>
<dbReference type="AlphaFoldDB" id="A0A2H0V8N0"/>
<dbReference type="EMBL" id="PFAL01000021">
    <property type="protein sequence ID" value="PIR95438.1"/>
    <property type="molecule type" value="Genomic_DNA"/>
</dbReference>